<gene>
    <name evidence="4" type="primary">LOC102377139</name>
</gene>
<feature type="transmembrane region" description="Helical" evidence="1">
    <location>
        <begin position="32"/>
        <end position="54"/>
    </location>
</feature>
<keyword evidence="3" id="KW-1185">Reference proteome</keyword>
<accession>A0A1U7SQY0</accession>
<keyword evidence="1" id="KW-0472">Membrane</keyword>
<dbReference type="InterPro" id="IPR013106">
    <property type="entry name" value="Ig_V-set"/>
</dbReference>
<dbReference type="AlphaFoldDB" id="A0A1U7SQY0"/>
<evidence type="ECO:0000313" key="4">
    <source>
        <dbReference type="RefSeq" id="XP_006034977.1"/>
    </source>
</evidence>
<dbReference type="InParanoid" id="A0A1U7SQY0"/>
<sequence length="229" mass="25417">MSGNLVYADLEFPKSRSTSQHTSSSQCPRRHWIALGLSLVINIILMGTVIGLALQVKENSGEALAAKQSELKQEGSCSCPEDFKASKINHLCTSQQCSTKETSTPCLVMPQAAVHVEVHQTAILPLCLKVPNQAWDFIEIQWFSARGNHSILLYQLNNCTREDPNWWQRHCKASTEVRAEHQLRMAVLPNGSLRICKVQAEDAGTYRVIVKGKDMTDTTGQVNLTVTGR</sequence>
<evidence type="ECO:0000256" key="1">
    <source>
        <dbReference type="SAM" id="Phobius"/>
    </source>
</evidence>
<dbReference type="GeneID" id="102377139"/>
<reference evidence="4" key="1">
    <citation type="submission" date="2025-08" db="UniProtKB">
        <authorList>
            <consortium name="RefSeq"/>
        </authorList>
    </citation>
    <scope>IDENTIFICATION</scope>
</reference>
<keyword evidence="1" id="KW-1133">Transmembrane helix</keyword>
<dbReference type="InterPro" id="IPR013783">
    <property type="entry name" value="Ig-like_fold"/>
</dbReference>
<proteinExistence type="predicted"/>
<dbReference type="InterPro" id="IPR036179">
    <property type="entry name" value="Ig-like_dom_sf"/>
</dbReference>
<evidence type="ECO:0000313" key="3">
    <source>
        <dbReference type="Proteomes" id="UP000189705"/>
    </source>
</evidence>
<dbReference type="RefSeq" id="XP_006034977.1">
    <property type="nucleotide sequence ID" value="XM_006034915.3"/>
</dbReference>
<name>A0A1U7SQY0_ALLSI</name>
<dbReference type="Pfam" id="PF07686">
    <property type="entry name" value="V-set"/>
    <property type="match status" value="1"/>
</dbReference>
<keyword evidence="1" id="KW-0812">Transmembrane</keyword>
<dbReference type="InterPro" id="IPR003599">
    <property type="entry name" value="Ig_sub"/>
</dbReference>
<dbReference type="eggNOG" id="ENOG502T3M0">
    <property type="taxonomic scope" value="Eukaryota"/>
</dbReference>
<dbReference type="SUPFAM" id="SSF48726">
    <property type="entry name" value="Immunoglobulin"/>
    <property type="match status" value="1"/>
</dbReference>
<dbReference type="KEGG" id="asn:102377139"/>
<organism evidence="3 4">
    <name type="scientific">Alligator sinensis</name>
    <name type="common">Chinese alligator</name>
    <dbReference type="NCBI Taxonomy" id="38654"/>
    <lineage>
        <taxon>Eukaryota</taxon>
        <taxon>Metazoa</taxon>
        <taxon>Chordata</taxon>
        <taxon>Craniata</taxon>
        <taxon>Vertebrata</taxon>
        <taxon>Euteleostomi</taxon>
        <taxon>Archelosauria</taxon>
        <taxon>Archosauria</taxon>
        <taxon>Crocodylia</taxon>
        <taxon>Alligatoridae</taxon>
        <taxon>Alligatorinae</taxon>
        <taxon>Alligator</taxon>
    </lineage>
</organism>
<dbReference type="SMART" id="SM00409">
    <property type="entry name" value="IG"/>
    <property type="match status" value="1"/>
</dbReference>
<protein>
    <submittedName>
        <fullName evidence="4">Uncharacterized protein LOC102377139 isoform X1</fullName>
    </submittedName>
</protein>
<feature type="domain" description="Immunoglobulin" evidence="2">
    <location>
        <begin position="111"/>
        <end position="227"/>
    </location>
</feature>
<evidence type="ECO:0000259" key="2">
    <source>
        <dbReference type="SMART" id="SM00409"/>
    </source>
</evidence>
<dbReference type="Proteomes" id="UP000189705">
    <property type="component" value="Unplaced"/>
</dbReference>
<dbReference type="Gene3D" id="2.60.40.10">
    <property type="entry name" value="Immunoglobulins"/>
    <property type="match status" value="1"/>
</dbReference>